<accession>A0AAD7F0V6</accession>
<keyword evidence="2" id="KW-0472">Membrane</keyword>
<comment type="caution">
    <text evidence="3">The sequence shown here is derived from an EMBL/GenBank/DDBJ whole genome shotgun (WGS) entry which is preliminary data.</text>
</comment>
<evidence type="ECO:0000256" key="1">
    <source>
        <dbReference type="SAM" id="MobiDB-lite"/>
    </source>
</evidence>
<proteinExistence type="predicted"/>
<dbReference type="Gene3D" id="2.60.120.260">
    <property type="entry name" value="Galactose-binding domain-like"/>
    <property type="match status" value="2"/>
</dbReference>
<dbReference type="EMBL" id="JARIHO010000006">
    <property type="protein sequence ID" value="KAJ7359551.1"/>
    <property type="molecule type" value="Genomic_DNA"/>
</dbReference>
<dbReference type="Proteomes" id="UP001218218">
    <property type="component" value="Unassembled WGS sequence"/>
</dbReference>
<evidence type="ECO:0000313" key="3">
    <source>
        <dbReference type="EMBL" id="KAJ7359551.1"/>
    </source>
</evidence>
<organism evidence="3 4">
    <name type="scientific">Mycena albidolilacea</name>
    <dbReference type="NCBI Taxonomy" id="1033008"/>
    <lineage>
        <taxon>Eukaryota</taxon>
        <taxon>Fungi</taxon>
        <taxon>Dikarya</taxon>
        <taxon>Basidiomycota</taxon>
        <taxon>Agaricomycotina</taxon>
        <taxon>Agaricomycetes</taxon>
        <taxon>Agaricomycetidae</taxon>
        <taxon>Agaricales</taxon>
        <taxon>Marasmiineae</taxon>
        <taxon>Mycenaceae</taxon>
        <taxon>Mycena</taxon>
    </lineage>
</organism>
<keyword evidence="2" id="KW-1133">Transmembrane helix</keyword>
<sequence length="446" mass="47105">MTAVGKFTLWMNGQPIGASEDISDGWTFARVLRAQLNSTGNLFSVLVENSGKFPASPPGLLVSIQVLYTDSTTSSLVSDPSWLATSNIPVDFPTPFELSHFAAAAVAAPYKSSQGISLPSPDPAPLTLNDSSWIWSTQNASAVADPGTVGFRKTFPTPAGKSAQSATVLMTADNFFQLYINGNYIGSPPGSAGLWKYAQQFAVNLNATLNTFTVVARNFPDSRPAGNPAAFLGAIKVIYTDGTSQIIRTDSSWLNGNNVTSLPVFLSIPDANLSPSFVQGPLGMRPWGPLDGISDALSAASVPVPPFISSSTPSPSTSKHTLPVGAIVGIVCGGFFVFLVAFLVCWRRRRNGKGKVRDREAKTSSPAVSELPHPFPMGAFFYEPLPMQDQSDTGADMPVPTMRRDGPSLNDGVDVPPPSYTDAQSAVAVGSGKSVVALNRDSKGRQ</sequence>
<dbReference type="SUPFAM" id="SSF49785">
    <property type="entry name" value="Galactose-binding domain-like"/>
    <property type="match status" value="1"/>
</dbReference>
<protein>
    <submittedName>
        <fullName evidence="3">Uncharacterized protein</fullName>
    </submittedName>
</protein>
<dbReference type="AlphaFoldDB" id="A0AAD7F0V6"/>
<evidence type="ECO:0000256" key="2">
    <source>
        <dbReference type="SAM" id="Phobius"/>
    </source>
</evidence>
<feature type="transmembrane region" description="Helical" evidence="2">
    <location>
        <begin position="322"/>
        <end position="346"/>
    </location>
</feature>
<dbReference type="InterPro" id="IPR008979">
    <property type="entry name" value="Galactose-bd-like_sf"/>
</dbReference>
<keyword evidence="2" id="KW-0812">Transmembrane</keyword>
<reference evidence="3" key="1">
    <citation type="submission" date="2023-03" db="EMBL/GenBank/DDBJ databases">
        <title>Massive genome expansion in bonnet fungi (Mycena s.s.) driven by repeated elements and novel gene families across ecological guilds.</title>
        <authorList>
            <consortium name="Lawrence Berkeley National Laboratory"/>
            <person name="Harder C.B."/>
            <person name="Miyauchi S."/>
            <person name="Viragh M."/>
            <person name="Kuo A."/>
            <person name="Thoen E."/>
            <person name="Andreopoulos B."/>
            <person name="Lu D."/>
            <person name="Skrede I."/>
            <person name="Drula E."/>
            <person name="Henrissat B."/>
            <person name="Morin E."/>
            <person name="Kohler A."/>
            <person name="Barry K."/>
            <person name="LaButti K."/>
            <person name="Morin E."/>
            <person name="Salamov A."/>
            <person name="Lipzen A."/>
            <person name="Mereny Z."/>
            <person name="Hegedus B."/>
            <person name="Baldrian P."/>
            <person name="Stursova M."/>
            <person name="Weitz H."/>
            <person name="Taylor A."/>
            <person name="Grigoriev I.V."/>
            <person name="Nagy L.G."/>
            <person name="Martin F."/>
            <person name="Kauserud H."/>
        </authorList>
    </citation>
    <scope>NUCLEOTIDE SEQUENCE</scope>
    <source>
        <strain evidence="3">CBHHK002</strain>
    </source>
</reference>
<evidence type="ECO:0000313" key="4">
    <source>
        <dbReference type="Proteomes" id="UP001218218"/>
    </source>
</evidence>
<gene>
    <name evidence="3" type="ORF">DFH08DRAFT_412549</name>
</gene>
<feature type="region of interest" description="Disordered" evidence="1">
    <location>
        <begin position="391"/>
        <end position="426"/>
    </location>
</feature>
<name>A0AAD7F0V6_9AGAR</name>
<keyword evidence="4" id="KW-1185">Reference proteome</keyword>